<gene>
    <name evidence="1" type="primary">Zbed5_13</name>
    <name evidence="1" type="ORF">GTO93_0018512</name>
</gene>
<dbReference type="Proteomes" id="UP001166093">
    <property type="component" value="Unassembled WGS sequence"/>
</dbReference>
<accession>A0ABS2XQA0</accession>
<sequence length="166" mass="19074">MSENIVSQIVDKLKKVKTFALQLDECTEHILFCKSMQTSTTGEEIFKVIDHFLSHHDLSWNVCKYECTDGVSAMTGRVNGLVARIRKENPSVQWVHDIIHREVLASEKMRCELNEVLNESVKVVNLIKTRPRNPCLFHVLCEELGAEHHQLLLQMAFERKSATETV</sequence>
<comment type="caution">
    <text evidence="1">The sequence shown here is derived from an EMBL/GenBank/DDBJ whole genome shotgun (WGS) entry which is preliminary data.</text>
</comment>
<reference evidence="1" key="1">
    <citation type="journal article" date="2021" name="Cell">
        <title>Tracing the genetic footprints of vertebrate landing in non-teleost ray-finned fishes.</title>
        <authorList>
            <person name="Bi X."/>
            <person name="Wang K."/>
            <person name="Yang L."/>
            <person name="Pan H."/>
            <person name="Jiang H."/>
            <person name="Wei Q."/>
            <person name="Fang M."/>
            <person name="Yu H."/>
            <person name="Zhu C."/>
            <person name="Cai Y."/>
            <person name="He Y."/>
            <person name="Gan X."/>
            <person name="Zeng H."/>
            <person name="Yu D."/>
            <person name="Zhu Y."/>
            <person name="Jiang H."/>
            <person name="Qiu Q."/>
            <person name="Yang H."/>
            <person name="Zhang Y.E."/>
            <person name="Wang W."/>
            <person name="Zhu M."/>
            <person name="He S."/>
            <person name="Zhang G."/>
        </authorList>
    </citation>
    <scope>NUCLEOTIDE SEQUENCE</scope>
    <source>
        <strain evidence="1">Pddl_001</strain>
    </source>
</reference>
<dbReference type="PANTHER" id="PTHR45913:SF19">
    <property type="entry name" value="LOW QUALITY PROTEIN: ZINC FINGER BED DOMAIN-CONTAINING PROTEIN 5-LIKE"/>
    <property type="match status" value="1"/>
</dbReference>
<organism evidence="1 2">
    <name type="scientific">Polyodon spathula</name>
    <name type="common">North American paddlefish</name>
    <name type="synonym">Squalus spathula</name>
    <dbReference type="NCBI Taxonomy" id="7913"/>
    <lineage>
        <taxon>Eukaryota</taxon>
        <taxon>Metazoa</taxon>
        <taxon>Chordata</taxon>
        <taxon>Craniata</taxon>
        <taxon>Vertebrata</taxon>
        <taxon>Euteleostomi</taxon>
        <taxon>Actinopterygii</taxon>
        <taxon>Chondrostei</taxon>
        <taxon>Acipenseriformes</taxon>
        <taxon>Polyodontidae</taxon>
        <taxon>Polyodon</taxon>
    </lineage>
</organism>
<proteinExistence type="predicted"/>
<evidence type="ECO:0000313" key="1">
    <source>
        <dbReference type="EMBL" id="MBN3276251.1"/>
    </source>
</evidence>
<evidence type="ECO:0000313" key="2">
    <source>
        <dbReference type="Proteomes" id="UP001166093"/>
    </source>
</evidence>
<feature type="non-terminal residue" evidence="1">
    <location>
        <position position="166"/>
    </location>
</feature>
<feature type="non-terminal residue" evidence="1">
    <location>
        <position position="1"/>
    </location>
</feature>
<dbReference type="PANTHER" id="PTHR45913">
    <property type="entry name" value="EPM2A-INTERACTING PROTEIN 1"/>
    <property type="match status" value="1"/>
</dbReference>
<name>A0ABS2XQA0_POLSP</name>
<dbReference type="EMBL" id="JAAWVQ010058156">
    <property type="protein sequence ID" value="MBN3276251.1"/>
    <property type="molecule type" value="Genomic_DNA"/>
</dbReference>
<keyword evidence="2" id="KW-1185">Reference proteome</keyword>
<protein>
    <submittedName>
        <fullName evidence="1">ZBED5 protein</fullName>
    </submittedName>
</protein>